<dbReference type="Proteomes" id="UP000789405">
    <property type="component" value="Unassembled WGS sequence"/>
</dbReference>
<comment type="caution">
    <text evidence="1">The sequence shown here is derived from an EMBL/GenBank/DDBJ whole genome shotgun (WGS) entry which is preliminary data.</text>
</comment>
<keyword evidence="2" id="KW-1185">Reference proteome</keyword>
<dbReference type="AlphaFoldDB" id="A0A9N9GBM1"/>
<protein>
    <submittedName>
        <fullName evidence="1">3934_t:CDS:1</fullName>
    </submittedName>
</protein>
<gene>
    <name evidence="1" type="ORF">DERYTH_LOCUS7162</name>
</gene>
<accession>A0A9N9GBM1</accession>
<dbReference type="EMBL" id="CAJVPY010003407">
    <property type="protein sequence ID" value="CAG8591015.1"/>
    <property type="molecule type" value="Genomic_DNA"/>
</dbReference>
<evidence type="ECO:0000313" key="1">
    <source>
        <dbReference type="EMBL" id="CAG8591015.1"/>
    </source>
</evidence>
<organism evidence="1 2">
    <name type="scientific">Dentiscutata erythropus</name>
    <dbReference type="NCBI Taxonomy" id="1348616"/>
    <lineage>
        <taxon>Eukaryota</taxon>
        <taxon>Fungi</taxon>
        <taxon>Fungi incertae sedis</taxon>
        <taxon>Mucoromycota</taxon>
        <taxon>Glomeromycotina</taxon>
        <taxon>Glomeromycetes</taxon>
        <taxon>Diversisporales</taxon>
        <taxon>Gigasporaceae</taxon>
        <taxon>Dentiscutata</taxon>
    </lineage>
</organism>
<reference evidence="1" key="1">
    <citation type="submission" date="2021-06" db="EMBL/GenBank/DDBJ databases">
        <authorList>
            <person name="Kallberg Y."/>
            <person name="Tangrot J."/>
            <person name="Rosling A."/>
        </authorList>
    </citation>
    <scope>NUCLEOTIDE SEQUENCE</scope>
    <source>
        <strain evidence="1">MA453B</strain>
    </source>
</reference>
<proteinExistence type="predicted"/>
<evidence type="ECO:0000313" key="2">
    <source>
        <dbReference type="Proteomes" id="UP000789405"/>
    </source>
</evidence>
<sequence length="47" mass="5530">MYIDSLEFDVIDELNENSKELQQVNKKSLHTAHKPLQKALIKYKQNS</sequence>
<name>A0A9N9GBM1_9GLOM</name>